<organism evidence="5 6">
    <name type="scientific">Martelella mediterranea DSM 17316</name>
    <dbReference type="NCBI Taxonomy" id="1122214"/>
    <lineage>
        <taxon>Bacteria</taxon>
        <taxon>Pseudomonadati</taxon>
        <taxon>Pseudomonadota</taxon>
        <taxon>Alphaproteobacteria</taxon>
        <taxon>Hyphomicrobiales</taxon>
        <taxon>Aurantimonadaceae</taxon>
        <taxon>Martelella</taxon>
    </lineage>
</organism>
<evidence type="ECO:0000313" key="5">
    <source>
        <dbReference type="EMBL" id="AQZ52513.1"/>
    </source>
</evidence>
<dbReference type="KEGG" id="mmed:Mame_03201"/>
<name>A0A1U9Z476_9HYPH</name>
<dbReference type="EMBL" id="CP020330">
    <property type="protein sequence ID" value="AQZ52513.1"/>
    <property type="molecule type" value="Genomic_DNA"/>
</dbReference>
<dbReference type="eggNOG" id="COG0747">
    <property type="taxonomic scope" value="Bacteria"/>
</dbReference>
<keyword evidence="6" id="KW-1185">Reference proteome</keyword>
<evidence type="ECO:0000256" key="2">
    <source>
        <dbReference type="ARBA" id="ARBA00005695"/>
    </source>
</evidence>
<dbReference type="SUPFAM" id="SSF53850">
    <property type="entry name" value="Periplasmic binding protein-like II"/>
    <property type="match status" value="1"/>
</dbReference>
<dbReference type="InterPro" id="IPR000914">
    <property type="entry name" value="SBP_5_dom"/>
</dbReference>
<dbReference type="STRING" id="1122214.Mame_03201"/>
<reference evidence="5 6" key="1">
    <citation type="submission" date="2017-03" db="EMBL/GenBank/DDBJ databases">
        <title>Foreign affairs: Plasmid Transfer between Roseobacters and Rhizobia.</title>
        <authorList>
            <person name="Bartling P."/>
            <person name="Bunk B."/>
            <person name="Overmann J."/>
            <person name="Brinkmann H."/>
            <person name="Petersen J."/>
        </authorList>
    </citation>
    <scope>NUCLEOTIDE SEQUENCE [LARGE SCALE GENOMIC DNA]</scope>
    <source>
        <strain evidence="5 6">MACL11</strain>
    </source>
</reference>
<dbReference type="GO" id="GO:1904680">
    <property type="term" value="F:peptide transmembrane transporter activity"/>
    <property type="evidence" value="ECO:0007669"/>
    <property type="project" value="TreeGrafter"/>
</dbReference>
<dbReference type="Gene3D" id="3.90.76.10">
    <property type="entry name" value="Dipeptide-binding Protein, Domain 1"/>
    <property type="match status" value="1"/>
</dbReference>
<evidence type="ECO:0000313" key="6">
    <source>
        <dbReference type="Proteomes" id="UP000191135"/>
    </source>
</evidence>
<dbReference type="RefSeq" id="WP_018064191.1">
    <property type="nucleotide sequence ID" value="NZ_AQWH01000006.1"/>
</dbReference>
<keyword evidence="3" id="KW-0732">Signal</keyword>
<dbReference type="PIRSF" id="PIRSF002741">
    <property type="entry name" value="MppA"/>
    <property type="match status" value="1"/>
</dbReference>
<dbReference type="CDD" id="cd08516">
    <property type="entry name" value="PBP2_NikA_DppA_OppA_like_11"/>
    <property type="match status" value="1"/>
</dbReference>
<dbReference type="PANTHER" id="PTHR30290">
    <property type="entry name" value="PERIPLASMIC BINDING COMPONENT OF ABC TRANSPORTER"/>
    <property type="match status" value="1"/>
</dbReference>
<protein>
    <submittedName>
        <fullName evidence="5">Putative D,D-dipeptide-binding periplasmic protein DdpA</fullName>
    </submittedName>
</protein>
<comment type="similarity">
    <text evidence="2">Belongs to the bacterial solute-binding protein 5 family.</text>
</comment>
<comment type="subcellular location">
    <subcellularLocation>
        <location evidence="1">Periplasm</location>
    </subcellularLocation>
</comment>
<dbReference type="GO" id="GO:0030288">
    <property type="term" value="C:outer membrane-bounded periplasmic space"/>
    <property type="evidence" value="ECO:0007669"/>
    <property type="project" value="UniProtKB-ARBA"/>
</dbReference>
<dbReference type="AlphaFoldDB" id="A0A1U9Z476"/>
<evidence type="ECO:0000256" key="1">
    <source>
        <dbReference type="ARBA" id="ARBA00004418"/>
    </source>
</evidence>
<dbReference type="Gene3D" id="3.10.105.10">
    <property type="entry name" value="Dipeptide-binding Protein, Domain 3"/>
    <property type="match status" value="1"/>
</dbReference>
<evidence type="ECO:0000256" key="3">
    <source>
        <dbReference type="SAM" id="SignalP"/>
    </source>
</evidence>
<dbReference type="GO" id="GO:0043190">
    <property type="term" value="C:ATP-binding cassette (ABC) transporter complex"/>
    <property type="evidence" value="ECO:0007669"/>
    <property type="project" value="InterPro"/>
</dbReference>
<dbReference type="InterPro" id="IPR039424">
    <property type="entry name" value="SBP_5"/>
</dbReference>
<feature type="signal peptide" evidence="3">
    <location>
        <begin position="1"/>
        <end position="26"/>
    </location>
</feature>
<dbReference type="GO" id="GO:0015833">
    <property type="term" value="P:peptide transport"/>
    <property type="evidence" value="ECO:0007669"/>
    <property type="project" value="TreeGrafter"/>
</dbReference>
<gene>
    <name evidence="5" type="primary">ddpA_3</name>
    <name evidence="5" type="ORF">Mame_03201</name>
</gene>
<accession>A0A1U9Z476</accession>
<dbReference type="InterPro" id="IPR030678">
    <property type="entry name" value="Peptide/Ni-bd"/>
</dbReference>
<evidence type="ECO:0000259" key="4">
    <source>
        <dbReference type="Pfam" id="PF00496"/>
    </source>
</evidence>
<feature type="domain" description="Solute-binding protein family 5" evidence="4">
    <location>
        <begin position="69"/>
        <end position="421"/>
    </location>
</feature>
<proteinExistence type="inferred from homology"/>
<dbReference type="Gene3D" id="3.40.190.10">
    <property type="entry name" value="Periplasmic binding protein-like II"/>
    <property type="match status" value="1"/>
</dbReference>
<dbReference type="OrthoDB" id="8144963at2"/>
<sequence precursor="true">MGRVQIKTIASALAIAAALAAAPASAETLKMAWSQDATGLDPHKQTAFASIRLLELVYEPLVRTDAELNVVPAIASSWEFSEDGKTLTFKLDPNAKFSNGDKVMPVDVKASFERILDEATSAAARSNFLSIETIDTPDDETVVFNLSQPDVPLLTAMSSINAAIVPASAIEAGTLGTETIGSGPFVLDNWEPNSSETLTANENWAGGELAIDGLDISVLPDETAILASLRTGQVDFALINDPLVATLVPSNPGLTLDREPVLSYHVLQLNAEEGAMKELKVRQAISCAIDRQDVLDAALLGEGKVTGPLTMPAFATDPSELFCYTQDLDKAKALMEEADYADGFSAKVMAATGEPPTAAAEAQVIQSQLAEIGIDLEIEMMELNVYIDRWLKGDFDMAVALNGGRTDPYTMYNRYWTKDGNLNHVAHYIDDELDTLMNEGRVETDPARRKEIFAEFSKHITEVSPWVWLYTGYSYTASTDKVKGFEATPTGSLFGLTAVTIGE</sequence>
<feature type="chain" id="PRO_5010692758" evidence="3">
    <location>
        <begin position="27"/>
        <end position="503"/>
    </location>
</feature>
<dbReference type="Pfam" id="PF00496">
    <property type="entry name" value="SBP_bac_5"/>
    <property type="match status" value="1"/>
</dbReference>
<dbReference type="Proteomes" id="UP000191135">
    <property type="component" value="Chromosome"/>
</dbReference>